<sequence>MKQIVLLITLASTLIAASAFKALSIDSVISALRTGNATELARHMDETVDLSLPDRSDNYSKAQAVLILKDFFTRNGVNGFDVKHKGENGGNQFCIGFLQTKAGQYRTTVFMKAEGGKHLIKEIRFQP</sequence>
<keyword evidence="3" id="KW-1185">Reference proteome</keyword>
<name>A0A1M5FJY5_9BACT</name>
<organism evidence="2 3">
    <name type="scientific">Cnuella takakiae</name>
    <dbReference type="NCBI Taxonomy" id="1302690"/>
    <lineage>
        <taxon>Bacteria</taxon>
        <taxon>Pseudomonadati</taxon>
        <taxon>Bacteroidota</taxon>
        <taxon>Chitinophagia</taxon>
        <taxon>Chitinophagales</taxon>
        <taxon>Chitinophagaceae</taxon>
        <taxon>Cnuella</taxon>
    </lineage>
</organism>
<dbReference type="EMBL" id="FQUO01000014">
    <property type="protein sequence ID" value="SHF91452.1"/>
    <property type="molecule type" value="Genomic_DNA"/>
</dbReference>
<evidence type="ECO:0000313" key="3">
    <source>
        <dbReference type="Proteomes" id="UP000184368"/>
    </source>
</evidence>
<dbReference type="Proteomes" id="UP000184368">
    <property type="component" value="Unassembled WGS sequence"/>
</dbReference>
<dbReference type="InterPro" id="IPR031977">
    <property type="entry name" value="DUF4783"/>
</dbReference>
<gene>
    <name evidence="2" type="ORF">SAMN05444008_11427</name>
</gene>
<dbReference type="AlphaFoldDB" id="A0A1M5FJY5"/>
<feature type="signal peptide" evidence="1">
    <location>
        <begin position="1"/>
        <end position="21"/>
    </location>
</feature>
<protein>
    <recommendedName>
        <fullName evidence="4">DUF4783 domain-containing protein</fullName>
    </recommendedName>
</protein>
<proteinExistence type="predicted"/>
<evidence type="ECO:0000313" key="2">
    <source>
        <dbReference type="EMBL" id="SHF91452.1"/>
    </source>
</evidence>
<accession>A0A1M5FJY5</accession>
<evidence type="ECO:0000256" key="1">
    <source>
        <dbReference type="SAM" id="SignalP"/>
    </source>
</evidence>
<dbReference type="RefSeq" id="WP_073045542.1">
    <property type="nucleotide sequence ID" value="NZ_FQUO01000014.1"/>
</dbReference>
<evidence type="ECO:0008006" key="4">
    <source>
        <dbReference type="Google" id="ProtNLM"/>
    </source>
</evidence>
<dbReference type="STRING" id="1302690.BUE76_19070"/>
<dbReference type="Pfam" id="PF16022">
    <property type="entry name" value="DUF4783"/>
    <property type="match status" value="1"/>
</dbReference>
<keyword evidence="1" id="KW-0732">Signal</keyword>
<feature type="chain" id="PRO_5013155260" description="DUF4783 domain-containing protein" evidence="1">
    <location>
        <begin position="22"/>
        <end position="127"/>
    </location>
</feature>
<dbReference type="Gene3D" id="3.10.450.50">
    <property type="match status" value="1"/>
</dbReference>
<reference evidence="2 3" key="1">
    <citation type="submission" date="2016-11" db="EMBL/GenBank/DDBJ databases">
        <authorList>
            <person name="Jaros S."/>
            <person name="Januszkiewicz K."/>
            <person name="Wedrychowicz H."/>
        </authorList>
    </citation>
    <scope>NUCLEOTIDE SEQUENCE [LARGE SCALE GENOMIC DNA]</scope>
    <source>
        <strain evidence="2 3">DSM 26897</strain>
    </source>
</reference>
<dbReference type="OrthoDB" id="1524766at2"/>